<dbReference type="NCBIfam" id="TIGR01614">
    <property type="entry name" value="PME_inhib"/>
    <property type="match status" value="1"/>
</dbReference>
<dbReference type="AlphaFoldDB" id="A0A2I0A101"/>
<dbReference type="InterPro" id="IPR006501">
    <property type="entry name" value="Pectinesterase_inhib_dom"/>
</dbReference>
<sequence>MASTSSFCLLVAFLLHLAVNLHTCRADIEFLMSTCDQTRNPSYCLSTMQTDNRSVAAKSTAELLAIAVDIAYGRMDQEELYLSSLARKHAGTPIGRALGTCVVAYRDSRDKLREALGYIASGNFISAYDDIKASGDAPGRCDEALGWFKFQPAAETNSSARDLLGMVLDIAELMNGP</sequence>
<feature type="domain" description="Pectinesterase inhibitor" evidence="5">
    <location>
        <begin position="26"/>
        <end position="170"/>
    </location>
</feature>
<proteinExistence type="inferred from homology"/>
<dbReference type="CDD" id="cd15797">
    <property type="entry name" value="PMEI"/>
    <property type="match status" value="1"/>
</dbReference>
<evidence type="ECO:0000256" key="4">
    <source>
        <dbReference type="SAM" id="SignalP"/>
    </source>
</evidence>
<evidence type="ECO:0000313" key="6">
    <source>
        <dbReference type="EMBL" id="PKA49214.1"/>
    </source>
</evidence>
<dbReference type="InterPro" id="IPR034086">
    <property type="entry name" value="PMEI_plant"/>
</dbReference>
<reference evidence="6 7" key="1">
    <citation type="journal article" date="2017" name="Nature">
        <title>The Apostasia genome and the evolution of orchids.</title>
        <authorList>
            <person name="Zhang G.Q."/>
            <person name="Liu K.W."/>
            <person name="Li Z."/>
            <person name="Lohaus R."/>
            <person name="Hsiao Y.Y."/>
            <person name="Niu S.C."/>
            <person name="Wang J.Y."/>
            <person name="Lin Y.C."/>
            <person name="Xu Q."/>
            <person name="Chen L.J."/>
            <person name="Yoshida K."/>
            <person name="Fujiwara S."/>
            <person name="Wang Z.W."/>
            <person name="Zhang Y.Q."/>
            <person name="Mitsuda N."/>
            <person name="Wang M."/>
            <person name="Liu G.H."/>
            <person name="Pecoraro L."/>
            <person name="Huang H.X."/>
            <person name="Xiao X.J."/>
            <person name="Lin M."/>
            <person name="Wu X.Y."/>
            <person name="Wu W.L."/>
            <person name="Chen Y.Y."/>
            <person name="Chang S.B."/>
            <person name="Sakamoto S."/>
            <person name="Ohme-Takagi M."/>
            <person name="Yagi M."/>
            <person name="Zeng S.J."/>
            <person name="Shen C.Y."/>
            <person name="Yeh C.M."/>
            <person name="Luo Y.B."/>
            <person name="Tsai W.C."/>
            <person name="Van de Peer Y."/>
            <person name="Liu Z.J."/>
        </authorList>
    </citation>
    <scope>NUCLEOTIDE SEQUENCE [LARGE SCALE GENOMIC DNA]</scope>
    <source>
        <strain evidence="7">cv. Shenzhen</strain>
        <tissue evidence="6">Stem</tissue>
    </source>
</reference>
<keyword evidence="2" id="KW-1015">Disulfide bond</keyword>
<evidence type="ECO:0000313" key="7">
    <source>
        <dbReference type="Proteomes" id="UP000236161"/>
    </source>
</evidence>
<dbReference type="OrthoDB" id="764172at2759"/>
<evidence type="ECO:0000256" key="1">
    <source>
        <dbReference type="ARBA" id="ARBA00022729"/>
    </source>
</evidence>
<keyword evidence="1 4" id="KW-0732">Signal</keyword>
<dbReference type="PANTHER" id="PTHR35357">
    <property type="entry name" value="OS02G0537100 PROTEIN"/>
    <property type="match status" value="1"/>
</dbReference>
<dbReference type="InterPro" id="IPR035513">
    <property type="entry name" value="Invertase/methylesterase_inhib"/>
</dbReference>
<feature type="chain" id="PRO_5014112337" evidence="4">
    <location>
        <begin position="27"/>
        <end position="177"/>
    </location>
</feature>
<dbReference type="Pfam" id="PF04043">
    <property type="entry name" value="PMEI"/>
    <property type="match status" value="1"/>
</dbReference>
<dbReference type="Proteomes" id="UP000236161">
    <property type="component" value="Unassembled WGS sequence"/>
</dbReference>
<dbReference type="SMART" id="SM00856">
    <property type="entry name" value="PMEI"/>
    <property type="match status" value="1"/>
</dbReference>
<gene>
    <name evidence="6" type="primary">PMEI</name>
    <name evidence="6" type="ORF">AXF42_Ash010899</name>
</gene>
<accession>A0A2I0A101</accession>
<evidence type="ECO:0000256" key="3">
    <source>
        <dbReference type="ARBA" id="ARBA00038471"/>
    </source>
</evidence>
<dbReference type="SUPFAM" id="SSF101148">
    <property type="entry name" value="Plant invertase/pectin methylesterase inhibitor"/>
    <property type="match status" value="1"/>
</dbReference>
<comment type="similarity">
    <text evidence="3">Belongs to the PMEI family.</text>
</comment>
<organism evidence="6 7">
    <name type="scientific">Apostasia shenzhenica</name>
    <dbReference type="NCBI Taxonomy" id="1088818"/>
    <lineage>
        <taxon>Eukaryota</taxon>
        <taxon>Viridiplantae</taxon>
        <taxon>Streptophyta</taxon>
        <taxon>Embryophyta</taxon>
        <taxon>Tracheophyta</taxon>
        <taxon>Spermatophyta</taxon>
        <taxon>Magnoliopsida</taxon>
        <taxon>Liliopsida</taxon>
        <taxon>Asparagales</taxon>
        <taxon>Orchidaceae</taxon>
        <taxon>Apostasioideae</taxon>
        <taxon>Apostasia</taxon>
    </lineage>
</organism>
<dbReference type="PANTHER" id="PTHR35357:SF8">
    <property type="entry name" value="OS01G0111000 PROTEIN"/>
    <property type="match status" value="1"/>
</dbReference>
<protein>
    <submittedName>
        <fullName evidence="6">Pectinesterase inhibitor</fullName>
    </submittedName>
</protein>
<dbReference type="EMBL" id="KZ452040">
    <property type="protein sequence ID" value="PKA49214.1"/>
    <property type="molecule type" value="Genomic_DNA"/>
</dbReference>
<dbReference type="Gene3D" id="1.20.140.40">
    <property type="entry name" value="Invertase/pectin methylesterase inhibitor family protein"/>
    <property type="match status" value="1"/>
</dbReference>
<name>A0A2I0A101_9ASPA</name>
<evidence type="ECO:0000256" key="2">
    <source>
        <dbReference type="ARBA" id="ARBA00023157"/>
    </source>
</evidence>
<feature type="signal peptide" evidence="4">
    <location>
        <begin position="1"/>
        <end position="26"/>
    </location>
</feature>
<dbReference type="GO" id="GO:0046910">
    <property type="term" value="F:pectinesterase inhibitor activity"/>
    <property type="evidence" value="ECO:0007669"/>
    <property type="project" value="InterPro"/>
</dbReference>
<evidence type="ECO:0000259" key="5">
    <source>
        <dbReference type="SMART" id="SM00856"/>
    </source>
</evidence>
<keyword evidence="7" id="KW-1185">Reference proteome</keyword>